<protein>
    <submittedName>
        <fullName evidence="1">Uncharacterized protein</fullName>
    </submittedName>
</protein>
<gene>
    <name evidence="1" type="ORF">LCGC14_1586640</name>
</gene>
<dbReference type="Gene3D" id="3.30.1330.70">
    <property type="entry name" value="Holliday junction resolvase RusA"/>
    <property type="match status" value="1"/>
</dbReference>
<proteinExistence type="predicted"/>
<evidence type="ECO:0000313" key="1">
    <source>
        <dbReference type="EMBL" id="KKM26246.1"/>
    </source>
</evidence>
<dbReference type="Pfam" id="PF05866">
    <property type="entry name" value="RusA"/>
    <property type="match status" value="1"/>
</dbReference>
<dbReference type="AlphaFoldDB" id="A0A0F9IF67"/>
<reference evidence="1" key="1">
    <citation type="journal article" date="2015" name="Nature">
        <title>Complex archaea that bridge the gap between prokaryotes and eukaryotes.</title>
        <authorList>
            <person name="Spang A."/>
            <person name="Saw J.H."/>
            <person name="Jorgensen S.L."/>
            <person name="Zaremba-Niedzwiedzka K."/>
            <person name="Martijn J."/>
            <person name="Lind A.E."/>
            <person name="van Eijk R."/>
            <person name="Schleper C."/>
            <person name="Guy L."/>
            <person name="Ettema T.J."/>
        </authorList>
    </citation>
    <scope>NUCLEOTIDE SEQUENCE</scope>
</reference>
<dbReference type="GO" id="GO:0006281">
    <property type="term" value="P:DNA repair"/>
    <property type="evidence" value="ECO:0007669"/>
    <property type="project" value="InterPro"/>
</dbReference>
<dbReference type="InterPro" id="IPR008822">
    <property type="entry name" value="Endonuclease_RusA-like"/>
</dbReference>
<accession>A0A0F9IF67</accession>
<dbReference type="EMBL" id="LAZR01012550">
    <property type="protein sequence ID" value="KKM26246.1"/>
    <property type="molecule type" value="Genomic_DNA"/>
</dbReference>
<dbReference type="GO" id="GO:0006310">
    <property type="term" value="P:DNA recombination"/>
    <property type="evidence" value="ECO:0007669"/>
    <property type="project" value="InterPro"/>
</dbReference>
<dbReference type="GO" id="GO:0000287">
    <property type="term" value="F:magnesium ion binding"/>
    <property type="evidence" value="ECO:0007669"/>
    <property type="project" value="InterPro"/>
</dbReference>
<comment type="caution">
    <text evidence="1">The sequence shown here is derived from an EMBL/GenBank/DDBJ whole genome shotgun (WGS) entry which is preliminary data.</text>
</comment>
<sequence>MTNIGGDYLTQIGHLRPFRQKRIDLVEPPSLVCNFDAPGKPRPKGNIIKGRFGGYHDATKGLDKWLLVVRGCARAAMRDNPIITCPVTARLAFCFVRPKGHFTLSGTLSAKGRREPLPTTRTYGDIDKLARAILDALTGIVYKDDCLVTPIEAGKTWAEKPGVRVIISRTDTGG</sequence>
<organism evidence="1">
    <name type="scientific">marine sediment metagenome</name>
    <dbReference type="NCBI Taxonomy" id="412755"/>
    <lineage>
        <taxon>unclassified sequences</taxon>
        <taxon>metagenomes</taxon>
        <taxon>ecological metagenomes</taxon>
    </lineage>
</organism>
<dbReference type="InterPro" id="IPR036614">
    <property type="entry name" value="RusA-like_sf"/>
</dbReference>
<dbReference type="SUPFAM" id="SSF103084">
    <property type="entry name" value="Holliday junction resolvase RusA"/>
    <property type="match status" value="1"/>
</dbReference>
<name>A0A0F9IF67_9ZZZZ</name>